<name>A0ABY7JJH3_9BURK</name>
<evidence type="ECO:0000313" key="2">
    <source>
        <dbReference type="EMBL" id="WAV96590.1"/>
    </source>
</evidence>
<gene>
    <name evidence="2" type="ORF">NB645_07090</name>
</gene>
<dbReference type="Pfam" id="PF20274">
    <property type="entry name" value="cREC_REC"/>
    <property type="match status" value="1"/>
</dbReference>
<evidence type="ECO:0000259" key="1">
    <source>
        <dbReference type="Pfam" id="PF20274"/>
    </source>
</evidence>
<organism evidence="2 3">
    <name type="scientific">Oxalobacter aliiformigenes</name>
    <dbReference type="NCBI Taxonomy" id="2946593"/>
    <lineage>
        <taxon>Bacteria</taxon>
        <taxon>Pseudomonadati</taxon>
        <taxon>Pseudomonadota</taxon>
        <taxon>Betaproteobacteria</taxon>
        <taxon>Burkholderiales</taxon>
        <taxon>Oxalobacteraceae</taxon>
        <taxon>Oxalobacter</taxon>
    </lineage>
</organism>
<dbReference type="Proteomes" id="UP001164794">
    <property type="component" value="Chromosome"/>
</dbReference>
<protein>
    <recommendedName>
        <fullName evidence="1">Cyclic-phosphate processing Receiver domain-containing protein</fullName>
    </recommendedName>
</protein>
<accession>A0ABY7JJH3</accession>
<feature type="domain" description="Cyclic-phosphate processing Receiver" evidence="1">
    <location>
        <begin position="1"/>
        <end position="91"/>
    </location>
</feature>
<reference evidence="2" key="1">
    <citation type="journal article" date="2022" name="Front. Microbiol.">
        <title>New perspectives on an old grouping: The genomic and phenotypic variability of Oxalobacter formigenes and the implications for calcium oxalate stone prevention.</title>
        <authorList>
            <person name="Chmiel J.A."/>
            <person name="Carr C."/>
            <person name="Stuivenberg G.A."/>
            <person name="Venema R."/>
            <person name="Chanyi R.M."/>
            <person name="Al K.F."/>
            <person name="Giguere D."/>
            <person name="Say H."/>
            <person name="Akouris P.P."/>
            <person name="Dominguez Romero S.A."/>
            <person name="Kwong A."/>
            <person name="Tai V."/>
            <person name="Koval S.F."/>
            <person name="Razvi H."/>
            <person name="Bjazevic J."/>
            <person name="Burton J.P."/>
        </authorList>
    </citation>
    <scope>NUCLEOTIDE SEQUENCE</scope>
    <source>
        <strain evidence="2">HOxNP-1</strain>
    </source>
</reference>
<dbReference type="EMBL" id="CP098248">
    <property type="protein sequence ID" value="WAV96590.1"/>
    <property type="molecule type" value="Genomic_DNA"/>
</dbReference>
<keyword evidence="3" id="KW-1185">Reference proteome</keyword>
<evidence type="ECO:0000313" key="3">
    <source>
        <dbReference type="Proteomes" id="UP001164794"/>
    </source>
</evidence>
<dbReference type="RefSeq" id="WP_269264067.1">
    <property type="nucleotide sequence ID" value="NZ_CP098248.1"/>
</dbReference>
<proteinExistence type="predicted"/>
<dbReference type="InterPro" id="IPR046909">
    <property type="entry name" value="cREC_REC"/>
</dbReference>
<sequence length="102" mass="11903">MKIYIDDIREMPKDFDVCLRSYEESIQYFQNNPFPEFISFDHDLGEGKSGYDIVKWIINAVMDGLVLLPENFTFRCHSANPVGKRNIEETLGNFLSRYTGKN</sequence>